<feature type="transmembrane region" description="Helical" evidence="2">
    <location>
        <begin position="348"/>
        <end position="369"/>
    </location>
</feature>
<organism evidence="3">
    <name type="scientific">Solibacter usitatus (strain Ellin6076)</name>
    <dbReference type="NCBI Taxonomy" id="234267"/>
    <lineage>
        <taxon>Bacteria</taxon>
        <taxon>Pseudomonadati</taxon>
        <taxon>Acidobacteriota</taxon>
        <taxon>Terriglobia</taxon>
        <taxon>Bryobacterales</taxon>
        <taxon>Solibacteraceae</taxon>
        <taxon>Candidatus Solibacter</taxon>
    </lineage>
</organism>
<sequence length="559" mass="61266">MLPEVPANRSWWRRLDAGIIAALTYAAVVAILWLPHNPHSGMGYETGFEYTSTISTWWNGFLNGSDLLRIHTSTFYEVSYLIGRRLGIAGSAVPFQAVYAALWWARGVLVFLILRRFFPAHALLAYVTGLLVLVHASDRALQWVGQLNQFGFIFWMLLGFFALVEAALADRNGLRWLLIAAACFFEHMSLWSYEGQLPLLAVLPLTLLALPHARKRLLPALAWYAVQALYLSLAALRYLHPAANNYQVSVLRKGVNLAAVAADWWFNIRASLAFWDWPYAPVEGYSAVLAPAAAAALAVGGILIFRFRGNEKVGLDTVRGWCLLLAAGVGFVALSLSVYVLLDAARSLWRTQILSGIGASLVFASLFGLMGHKLKSERDKAAVLLAGAAVVTYFGATAAIRLGAYHRGVWEQHRTAMAEILRITPRVKPSTVVVVTNVPKDADPFGDAMWLDLAVRLSYPSTPVTGVYYYSDGTPAPGNSLRASQDGWQSNGSGLTPMVSKAPVENTIAIRYDRIGPGTLEPRLPEFVCAGCAPGSYRPQSRITGPIDPSARRRYLDSQ</sequence>
<dbReference type="KEGG" id="sus:Acid_6220"/>
<feature type="transmembrane region" description="Helical" evidence="2">
    <location>
        <begin position="197"/>
        <end position="213"/>
    </location>
</feature>
<gene>
    <name evidence="3" type="ordered locus">Acid_6220</name>
</gene>
<protein>
    <recommendedName>
        <fullName evidence="4">Glycosyltransferase RgtA/B/C/D-like domain-containing protein</fullName>
    </recommendedName>
</protein>
<evidence type="ECO:0000313" key="3">
    <source>
        <dbReference type="EMBL" id="ABJ87146.1"/>
    </source>
</evidence>
<evidence type="ECO:0000256" key="2">
    <source>
        <dbReference type="SAM" id="Phobius"/>
    </source>
</evidence>
<feature type="transmembrane region" description="Helical" evidence="2">
    <location>
        <begin position="317"/>
        <end position="342"/>
    </location>
</feature>
<dbReference type="AlphaFoldDB" id="Q01T74"/>
<feature type="transmembrane region" description="Helical" evidence="2">
    <location>
        <begin position="149"/>
        <end position="167"/>
    </location>
</feature>
<name>Q01T74_SOLUE</name>
<reference evidence="3" key="1">
    <citation type="submission" date="2006-10" db="EMBL/GenBank/DDBJ databases">
        <title>Complete sequence of Solibacter usitatus Ellin6076.</title>
        <authorList>
            <consortium name="US DOE Joint Genome Institute"/>
            <person name="Copeland A."/>
            <person name="Lucas S."/>
            <person name="Lapidus A."/>
            <person name="Barry K."/>
            <person name="Detter J.C."/>
            <person name="Glavina del Rio T."/>
            <person name="Hammon N."/>
            <person name="Israni S."/>
            <person name="Dalin E."/>
            <person name="Tice H."/>
            <person name="Pitluck S."/>
            <person name="Thompson L.S."/>
            <person name="Brettin T."/>
            <person name="Bruce D."/>
            <person name="Han C."/>
            <person name="Tapia R."/>
            <person name="Gilna P."/>
            <person name="Schmutz J."/>
            <person name="Larimer F."/>
            <person name="Land M."/>
            <person name="Hauser L."/>
            <person name="Kyrpides N."/>
            <person name="Mikhailova N."/>
            <person name="Janssen P.H."/>
            <person name="Kuske C.R."/>
            <person name="Richardson P."/>
        </authorList>
    </citation>
    <scope>NUCLEOTIDE SEQUENCE</scope>
    <source>
        <strain evidence="3">Ellin6076</strain>
    </source>
</reference>
<evidence type="ECO:0000256" key="1">
    <source>
        <dbReference type="SAM" id="MobiDB-lite"/>
    </source>
</evidence>
<keyword evidence="2" id="KW-1133">Transmembrane helix</keyword>
<evidence type="ECO:0008006" key="4">
    <source>
        <dbReference type="Google" id="ProtNLM"/>
    </source>
</evidence>
<feature type="transmembrane region" description="Helical" evidence="2">
    <location>
        <begin position="86"/>
        <end position="105"/>
    </location>
</feature>
<keyword evidence="2" id="KW-0812">Transmembrane</keyword>
<keyword evidence="2" id="KW-0472">Membrane</keyword>
<dbReference type="STRING" id="234267.Acid_6220"/>
<dbReference type="EMBL" id="CP000473">
    <property type="protein sequence ID" value="ABJ87146.1"/>
    <property type="molecule type" value="Genomic_DNA"/>
</dbReference>
<feature type="transmembrane region" description="Helical" evidence="2">
    <location>
        <begin position="284"/>
        <end position="305"/>
    </location>
</feature>
<dbReference type="HOGENOM" id="CLU_487369_0_0_0"/>
<feature type="transmembrane region" description="Helical" evidence="2">
    <location>
        <begin position="381"/>
        <end position="404"/>
    </location>
</feature>
<feature type="region of interest" description="Disordered" evidence="1">
    <location>
        <begin position="539"/>
        <end position="559"/>
    </location>
</feature>
<proteinExistence type="predicted"/>
<feature type="compositionally biased region" description="Basic and acidic residues" evidence="1">
    <location>
        <begin position="550"/>
        <end position="559"/>
    </location>
</feature>
<dbReference type="InParanoid" id="Q01T74"/>
<feature type="transmembrane region" description="Helical" evidence="2">
    <location>
        <begin position="15"/>
        <end position="34"/>
    </location>
</feature>
<feature type="transmembrane region" description="Helical" evidence="2">
    <location>
        <begin position="117"/>
        <end position="137"/>
    </location>
</feature>
<accession>Q01T74</accession>
<feature type="transmembrane region" description="Helical" evidence="2">
    <location>
        <begin position="220"/>
        <end position="239"/>
    </location>
</feature>